<sequence>MKKSSIWFLLLFTLLSCKTNNSGNKEIINSNISNTISHTEDKGIIAQDSSSPFNIPKAIQKYYSGLTFPMDNKKLYEELAAHTISKHTNFLGYGERHKYLYNIDEDPQNEKNVILIYSGNSRNKKEYSSGKNPHKIQTFNTEHVYPQSKIQNTARGDLHHLRVCDQKINSQRSNHPFTEGKGVYKLINGNSWYPGDEWKGDVARMIMYLNLRYNEPFSEVGNLDLFLKWNAEDTVSEIEKQRNMIIEKVQGNRNPFIDNPYLATFIWGGKKAENRWE</sequence>
<organism evidence="4 5">
    <name type="scientific">Abyssalbus ytuae</name>
    <dbReference type="NCBI Taxonomy" id="2926907"/>
    <lineage>
        <taxon>Bacteria</taxon>
        <taxon>Pseudomonadati</taxon>
        <taxon>Bacteroidota</taxon>
        <taxon>Flavobacteriia</taxon>
        <taxon>Flavobacteriales</taxon>
        <taxon>Flavobacteriaceae</taxon>
        <taxon>Abyssalbus</taxon>
    </lineage>
</organism>
<reference evidence="4" key="1">
    <citation type="submission" date="2022-03" db="EMBL/GenBank/DDBJ databases">
        <title>Description of Abyssus ytuae gen. nov., sp. nov., a novel member of the family Flavobacteriaceae isolated from the sediment of Mariana Trench.</title>
        <authorList>
            <person name="Zhang J."/>
            <person name="Xu X."/>
        </authorList>
    </citation>
    <scope>NUCLEOTIDE SEQUENCE</scope>
    <source>
        <strain evidence="4">MT3330</strain>
    </source>
</reference>
<dbReference type="EMBL" id="CP094358">
    <property type="protein sequence ID" value="UOB17815.1"/>
    <property type="molecule type" value="Genomic_DNA"/>
</dbReference>
<dbReference type="InterPro" id="IPR007346">
    <property type="entry name" value="Endonuclease-I"/>
</dbReference>
<proteinExistence type="inferred from homology"/>
<evidence type="ECO:0000256" key="2">
    <source>
        <dbReference type="ARBA" id="ARBA00022722"/>
    </source>
</evidence>
<dbReference type="KEGG" id="fbm:MQE35_00610"/>
<dbReference type="GO" id="GO:0016787">
    <property type="term" value="F:hydrolase activity"/>
    <property type="evidence" value="ECO:0007669"/>
    <property type="project" value="UniProtKB-KW"/>
</dbReference>
<gene>
    <name evidence="4" type="ORF">MQE35_00610</name>
</gene>
<comment type="similarity">
    <text evidence="1">Belongs to the EndA/NucM nuclease family.</text>
</comment>
<keyword evidence="2" id="KW-0540">Nuclease</keyword>
<dbReference type="PROSITE" id="PS51257">
    <property type="entry name" value="PROKAR_LIPOPROTEIN"/>
    <property type="match status" value="1"/>
</dbReference>
<dbReference type="InterPro" id="IPR044925">
    <property type="entry name" value="His-Me_finger_sf"/>
</dbReference>
<dbReference type="GO" id="GO:0004519">
    <property type="term" value="F:endonuclease activity"/>
    <property type="evidence" value="ECO:0007669"/>
    <property type="project" value="UniProtKB-KW"/>
</dbReference>
<dbReference type="Pfam" id="PF04231">
    <property type="entry name" value="Endonuclease_1"/>
    <property type="match status" value="1"/>
</dbReference>
<evidence type="ECO:0000313" key="5">
    <source>
        <dbReference type="Proteomes" id="UP000831290"/>
    </source>
</evidence>
<name>A0A9E7CZS4_9FLAO</name>
<evidence type="ECO:0000313" key="4">
    <source>
        <dbReference type="EMBL" id="UOB17815.1"/>
    </source>
</evidence>
<accession>A0A9E7CZS4</accession>
<keyword evidence="3" id="KW-0378">Hydrolase</keyword>
<dbReference type="Proteomes" id="UP000831290">
    <property type="component" value="Chromosome"/>
</dbReference>
<dbReference type="RefSeq" id="WP_255843566.1">
    <property type="nucleotide sequence ID" value="NZ_CP094358.1"/>
</dbReference>
<keyword evidence="5" id="KW-1185">Reference proteome</keyword>
<dbReference type="SUPFAM" id="SSF54060">
    <property type="entry name" value="His-Me finger endonucleases"/>
    <property type="match status" value="1"/>
</dbReference>
<evidence type="ECO:0000256" key="3">
    <source>
        <dbReference type="ARBA" id="ARBA00022801"/>
    </source>
</evidence>
<protein>
    <submittedName>
        <fullName evidence="4">Endonuclease</fullName>
    </submittedName>
</protein>
<dbReference type="AlphaFoldDB" id="A0A9E7CZS4"/>
<dbReference type="PANTHER" id="PTHR33607:SF2">
    <property type="entry name" value="ENDONUCLEASE-1"/>
    <property type="match status" value="1"/>
</dbReference>
<keyword evidence="4" id="KW-0255">Endonuclease</keyword>
<dbReference type="PANTHER" id="PTHR33607">
    <property type="entry name" value="ENDONUCLEASE-1"/>
    <property type="match status" value="1"/>
</dbReference>
<evidence type="ECO:0000256" key="1">
    <source>
        <dbReference type="ARBA" id="ARBA00006429"/>
    </source>
</evidence>